<protein>
    <recommendedName>
        <fullName evidence="9">DEUBAD domain-containing protein</fullName>
    </recommendedName>
</protein>
<proteinExistence type="predicted"/>
<dbReference type="PROSITE" id="PS51916">
    <property type="entry name" value="DEUBAD"/>
    <property type="match status" value="1"/>
</dbReference>
<keyword evidence="7" id="KW-0539">Nucleus</keyword>
<keyword evidence="2" id="KW-0479">Metal-binding</keyword>
<feature type="region of interest" description="Disordered" evidence="8">
    <location>
        <begin position="218"/>
        <end position="322"/>
    </location>
</feature>
<evidence type="ECO:0000256" key="8">
    <source>
        <dbReference type="SAM" id="MobiDB-lite"/>
    </source>
</evidence>
<evidence type="ECO:0000256" key="2">
    <source>
        <dbReference type="ARBA" id="ARBA00022723"/>
    </source>
</evidence>
<evidence type="ECO:0000256" key="7">
    <source>
        <dbReference type="ARBA" id="ARBA00023242"/>
    </source>
</evidence>
<keyword evidence="3" id="KW-0863">Zinc-finger</keyword>
<keyword evidence="6" id="KW-0804">Transcription</keyword>
<comment type="caution">
    <text evidence="10">The sequence shown here is derived from an EMBL/GenBank/DDBJ whole genome shotgun (WGS) entry which is preliminary data.</text>
</comment>
<feature type="compositionally biased region" description="Basic and acidic residues" evidence="8">
    <location>
        <begin position="256"/>
        <end position="267"/>
    </location>
</feature>
<dbReference type="Proteomes" id="UP000664521">
    <property type="component" value="Unassembled WGS sequence"/>
</dbReference>
<feature type="compositionally biased region" description="Basic and acidic residues" evidence="8">
    <location>
        <begin position="274"/>
        <end position="304"/>
    </location>
</feature>
<evidence type="ECO:0000256" key="3">
    <source>
        <dbReference type="ARBA" id="ARBA00022771"/>
    </source>
</evidence>
<comment type="subcellular location">
    <subcellularLocation>
        <location evidence="1">Nucleus</location>
    </subcellularLocation>
</comment>
<keyword evidence="11" id="KW-1185">Reference proteome</keyword>
<evidence type="ECO:0000256" key="6">
    <source>
        <dbReference type="ARBA" id="ARBA00023163"/>
    </source>
</evidence>
<name>A0A8H3ES67_9LECA</name>
<dbReference type="EMBL" id="CAJPDS010000010">
    <property type="protein sequence ID" value="CAF9911247.1"/>
    <property type="molecule type" value="Genomic_DNA"/>
</dbReference>
<accession>A0A8H3ES67</accession>
<organism evidence="10 11">
    <name type="scientific">Heterodermia speciosa</name>
    <dbReference type="NCBI Taxonomy" id="116794"/>
    <lineage>
        <taxon>Eukaryota</taxon>
        <taxon>Fungi</taxon>
        <taxon>Dikarya</taxon>
        <taxon>Ascomycota</taxon>
        <taxon>Pezizomycotina</taxon>
        <taxon>Lecanoromycetes</taxon>
        <taxon>OSLEUM clade</taxon>
        <taxon>Lecanoromycetidae</taxon>
        <taxon>Caliciales</taxon>
        <taxon>Physciaceae</taxon>
        <taxon>Heterodermia</taxon>
    </lineage>
</organism>
<dbReference type="InterPro" id="IPR028020">
    <property type="entry name" value="ASX_DEUBAD_dom"/>
</dbReference>
<evidence type="ECO:0000313" key="10">
    <source>
        <dbReference type="EMBL" id="CAF9911247.1"/>
    </source>
</evidence>
<evidence type="ECO:0000256" key="1">
    <source>
        <dbReference type="ARBA" id="ARBA00004123"/>
    </source>
</evidence>
<evidence type="ECO:0000256" key="4">
    <source>
        <dbReference type="ARBA" id="ARBA00022833"/>
    </source>
</evidence>
<dbReference type="Pfam" id="PF13919">
    <property type="entry name" value="ASXH"/>
    <property type="match status" value="1"/>
</dbReference>
<keyword evidence="5" id="KW-0805">Transcription regulation</keyword>
<reference evidence="10" key="1">
    <citation type="submission" date="2021-03" db="EMBL/GenBank/DDBJ databases">
        <authorList>
            <person name="Tagirdzhanova G."/>
        </authorList>
    </citation>
    <scope>NUCLEOTIDE SEQUENCE</scope>
</reference>
<dbReference type="GO" id="GO:0005634">
    <property type="term" value="C:nucleus"/>
    <property type="evidence" value="ECO:0007669"/>
    <property type="project" value="UniProtKB-SubCell"/>
</dbReference>
<dbReference type="InterPro" id="IPR044867">
    <property type="entry name" value="DEUBAD_dom"/>
</dbReference>
<dbReference type="OrthoDB" id="2289918at2759"/>
<feature type="domain" description="DEUBAD" evidence="9">
    <location>
        <begin position="34"/>
        <end position="144"/>
    </location>
</feature>
<evidence type="ECO:0000313" key="11">
    <source>
        <dbReference type="Proteomes" id="UP000664521"/>
    </source>
</evidence>
<evidence type="ECO:0000259" key="9">
    <source>
        <dbReference type="PROSITE" id="PS51916"/>
    </source>
</evidence>
<keyword evidence="4" id="KW-0862">Zinc</keyword>
<dbReference type="AlphaFoldDB" id="A0A8H3ES67"/>
<feature type="compositionally biased region" description="Low complexity" evidence="8">
    <location>
        <begin position="305"/>
        <end position="322"/>
    </location>
</feature>
<sequence length="389" mass="43748">MAKSKRKAKKRKLEDDSDHLEDVELDIQFLTTDPKSPFVHMDLIAEYSSPEFQALLTDQDKIEIAELLPDHIGLTSEGLFQDSFVRYDMDFKQGIRMYQQDLEAGRYDPEWLRQAAQAMDRRANGDFDAWKEQEYEEFWGQKQKLDTKARAGQSGTIKLNGLVEAGLFREGDVFSYNRTFGRGKGKLTIEKDVKIVEIDGTTVTFAIPPAQLKYARRLAPDEDEEGKLKNGKTGDAPSADTNTEGNGAEHDDAEDIEAKKNNAEDIKVVNNETEENKIEKDNAEAKSSDLSEIEGRKTRPRPCDAEAPSMASPSPAPSSQLSAIPPDVEDVIFASITTLQALEDKIVTIDGRLGKKVDGNAFKSIRVKRDNQDLGSLFEIREEWYVYKN</sequence>
<dbReference type="GO" id="GO:0008270">
    <property type="term" value="F:zinc ion binding"/>
    <property type="evidence" value="ECO:0007669"/>
    <property type="project" value="UniProtKB-KW"/>
</dbReference>
<evidence type="ECO:0000256" key="5">
    <source>
        <dbReference type="ARBA" id="ARBA00023015"/>
    </source>
</evidence>
<gene>
    <name evidence="10" type="ORF">HETSPECPRED_000281</name>
</gene>